<dbReference type="EMBL" id="JAUCMX010000012">
    <property type="protein sequence ID" value="KAK3528702.1"/>
    <property type="molecule type" value="Genomic_DNA"/>
</dbReference>
<evidence type="ECO:0000313" key="2">
    <source>
        <dbReference type="Proteomes" id="UP001274896"/>
    </source>
</evidence>
<dbReference type="PANTHER" id="PTHR19446">
    <property type="entry name" value="REVERSE TRANSCRIPTASES"/>
    <property type="match status" value="1"/>
</dbReference>
<gene>
    <name evidence="1" type="ORF">QTP70_009955</name>
</gene>
<dbReference type="Proteomes" id="UP001274896">
    <property type="component" value="Unassembled WGS sequence"/>
</dbReference>
<proteinExistence type="predicted"/>
<name>A0AAE0QND6_9TELE</name>
<evidence type="ECO:0000313" key="1">
    <source>
        <dbReference type="EMBL" id="KAK3528702.1"/>
    </source>
</evidence>
<dbReference type="AlphaFoldDB" id="A0AAE0QND6"/>
<keyword evidence="2" id="KW-1185">Reference proteome</keyword>
<organism evidence="1 2">
    <name type="scientific">Hemibagrus guttatus</name>
    <dbReference type="NCBI Taxonomy" id="175788"/>
    <lineage>
        <taxon>Eukaryota</taxon>
        <taxon>Metazoa</taxon>
        <taxon>Chordata</taxon>
        <taxon>Craniata</taxon>
        <taxon>Vertebrata</taxon>
        <taxon>Euteleostomi</taxon>
        <taxon>Actinopterygii</taxon>
        <taxon>Neopterygii</taxon>
        <taxon>Teleostei</taxon>
        <taxon>Ostariophysi</taxon>
        <taxon>Siluriformes</taxon>
        <taxon>Bagridae</taxon>
        <taxon>Hemibagrus</taxon>
    </lineage>
</organism>
<accession>A0AAE0QND6</accession>
<protein>
    <recommendedName>
        <fullName evidence="3">Reverse transcriptase</fullName>
    </recommendedName>
</protein>
<sequence>MHNRMEKRNGQSRLIHCLHSAVGQELTDLLQMKRAVDFFSELYVSEYSRDPSVEQQFLSGLTQVPQELNEALEHQLTSQELEAALQEMANGKAPGIDGLPVEFYKAFWSILGEDLLSVINDSMARGTLPVSCRRAVLTLLPKKGDLCEVRNWRPNTPYKSGQLSTLKDAVREHVNIFHAEIHTVNSPER</sequence>
<reference evidence="1" key="1">
    <citation type="submission" date="2023-06" db="EMBL/GenBank/DDBJ databases">
        <title>Male Hemibagrus guttatus genome.</title>
        <authorList>
            <person name="Bian C."/>
        </authorList>
    </citation>
    <scope>NUCLEOTIDE SEQUENCE</scope>
    <source>
        <strain evidence="1">Male_cb2023</strain>
        <tissue evidence="1">Muscle</tissue>
    </source>
</reference>
<comment type="caution">
    <text evidence="1">The sequence shown here is derived from an EMBL/GenBank/DDBJ whole genome shotgun (WGS) entry which is preliminary data.</text>
</comment>
<evidence type="ECO:0008006" key="3">
    <source>
        <dbReference type="Google" id="ProtNLM"/>
    </source>
</evidence>